<dbReference type="InterPro" id="IPR036852">
    <property type="entry name" value="Peptidase_S8/S53_dom_sf"/>
</dbReference>
<dbReference type="PROSITE" id="PS51892">
    <property type="entry name" value="SUBTILASE"/>
    <property type="match status" value="1"/>
</dbReference>
<evidence type="ECO:0000256" key="7">
    <source>
        <dbReference type="SAM" id="SignalP"/>
    </source>
</evidence>
<comment type="similarity">
    <text evidence="1 5 6">Belongs to the peptidase S8 family.</text>
</comment>
<keyword evidence="7" id="KW-0732">Signal</keyword>
<dbReference type="SUPFAM" id="SSF52743">
    <property type="entry name" value="Subtilisin-like"/>
    <property type="match status" value="1"/>
</dbReference>
<dbReference type="EMBL" id="JAHKKG010000007">
    <property type="protein sequence ID" value="MBU2666271.1"/>
    <property type="molecule type" value="Genomic_DNA"/>
</dbReference>
<dbReference type="Gene3D" id="3.40.50.200">
    <property type="entry name" value="Peptidase S8/S53 domain"/>
    <property type="match status" value="1"/>
</dbReference>
<accession>A0ABS5YSH8</accession>
<feature type="active site" description="Charge relay system" evidence="5">
    <location>
        <position position="172"/>
    </location>
</feature>
<dbReference type="Pfam" id="PF00082">
    <property type="entry name" value="Peptidase_S8"/>
    <property type="match status" value="1"/>
</dbReference>
<dbReference type="PROSITE" id="PS00138">
    <property type="entry name" value="SUBTILASE_SER"/>
    <property type="match status" value="1"/>
</dbReference>
<keyword evidence="10" id="KW-1185">Reference proteome</keyword>
<comment type="caution">
    <text evidence="9">The sequence shown here is derived from an EMBL/GenBank/DDBJ whole genome shotgun (WGS) entry which is preliminary data.</text>
</comment>
<evidence type="ECO:0000256" key="1">
    <source>
        <dbReference type="ARBA" id="ARBA00011073"/>
    </source>
</evidence>
<dbReference type="InterPro" id="IPR023828">
    <property type="entry name" value="Peptidase_S8_Ser-AS"/>
</dbReference>
<protein>
    <submittedName>
        <fullName evidence="9">S8 family serine peptidase</fullName>
    </submittedName>
</protein>
<evidence type="ECO:0000259" key="8">
    <source>
        <dbReference type="Pfam" id="PF00082"/>
    </source>
</evidence>
<evidence type="ECO:0000313" key="9">
    <source>
        <dbReference type="EMBL" id="MBU2666271.1"/>
    </source>
</evidence>
<evidence type="ECO:0000256" key="6">
    <source>
        <dbReference type="RuleBase" id="RU003355"/>
    </source>
</evidence>
<organism evidence="9 10">
    <name type="scientific">Paractinoplanes bogorensis</name>
    <dbReference type="NCBI Taxonomy" id="1610840"/>
    <lineage>
        <taxon>Bacteria</taxon>
        <taxon>Bacillati</taxon>
        <taxon>Actinomycetota</taxon>
        <taxon>Actinomycetes</taxon>
        <taxon>Micromonosporales</taxon>
        <taxon>Micromonosporaceae</taxon>
        <taxon>Paractinoplanes</taxon>
    </lineage>
</organism>
<evidence type="ECO:0000256" key="4">
    <source>
        <dbReference type="ARBA" id="ARBA00022825"/>
    </source>
</evidence>
<dbReference type="PROSITE" id="PS00136">
    <property type="entry name" value="SUBTILASE_ASP"/>
    <property type="match status" value="1"/>
</dbReference>
<dbReference type="InterPro" id="IPR022398">
    <property type="entry name" value="Peptidase_S8_His-AS"/>
</dbReference>
<reference evidence="9 10" key="1">
    <citation type="submission" date="2021-06" db="EMBL/GenBank/DDBJ databases">
        <title>Actinoplanes lichenicola sp. nov., and Actinoplanes ovalisporus sp. nov., isolated from lichen in Thailand.</title>
        <authorList>
            <person name="Saeng-In P."/>
            <person name="Kanchanasin P."/>
            <person name="Yuki M."/>
            <person name="Kudo T."/>
            <person name="Ohkuma M."/>
            <person name="Phongsopitanun W."/>
            <person name="Tanasupawat S."/>
        </authorList>
    </citation>
    <scope>NUCLEOTIDE SEQUENCE [LARGE SCALE GENOMIC DNA]</scope>
    <source>
        <strain evidence="9 10">NBRC 110975</strain>
    </source>
</reference>
<feature type="chain" id="PRO_5046189525" evidence="7">
    <location>
        <begin position="28"/>
        <end position="549"/>
    </location>
</feature>
<dbReference type="InterPro" id="IPR013783">
    <property type="entry name" value="Ig-like_fold"/>
</dbReference>
<evidence type="ECO:0000256" key="2">
    <source>
        <dbReference type="ARBA" id="ARBA00022670"/>
    </source>
</evidence>
<dbReference type="PROSITE" id="PS00137">
    <property type="entry name" value="SUBTILASE_HIS"/>
    <property type="match status" value="1"/>
</dbReference>
<dbReference type="PRINTS" id="PR00723">
    <property type="entry name" value="SUBTILISIN"/>
</dbReference>
<dbReference type="Pfam" id="PF05345">
    <property type="entry name" value="He_PIG"/>
    <property type="match status" value="2"/>
</dbReference>
<keyword evidence="3 5" id="KW-0378">Hydrolase</keyword>
<keyword evidence="2 5" id="KW-0645">Protease</keyword>
<feature type="domain" description="Peptidase S8/S53" evidence="8">
    <location>
        <begin position="137"/>
        <end position="360"/>
    </location>
</feature>
<evidence type="ECO:0000256" key="5">
    <source>
        <dbReference type="PROSITE-ProRule" id="PRU01240"/>
    </source>
</evidence>
<dbReference type="PANTHER" id="PTHR43806:SF11">
    <property type="entry name" value="CEREVISIN-RELATED"/>
    <property type="match status" value="1"/>
</dbReference>
<feature type="active site" description="Charge relay system" evidence="5">
    <location>
        <position position="324"/>
    </location>
</feature>
<dbReference type="CDD" id="cd04077">
    <property type="entry name" value="Peptidases_S8_PCSK9_ProteinaseK_like"/>
    <property type="match status" value="1"/>
</dbReference>
<evidence type="ECO:0000313" key="10">
    <source>
        <dbReference type="Proteomes" id="UP001519654"/>
    </source>
</evidence>
<dbReference type="SUPFAM" id="SSF54897">
    <property type="entry name" value="Protease propeptides/inhibitors"/>
    <property type="match status" value="1"/>
</dbReference>
<dbReference type="InterPro" id="IPR000209">
    <property type="entry name" value="Peptidase_S8/S53_dom"/>
</dbReference>
<feature type="active site" description="Charge relay system" evidence="5">
    <location>
        <position position="139"/>
    </location>
</feature>
<name>A0ABS5YSH8_9ACTN</name>
<dbReference type="Gene3D" id="2.60.40.10">
    <property type="entry name" value="Immunoglobulins"/>
    <property type="match status" value="2"/>
</dbReference>
<proteinExistence type="inferred from homology"/>
<gene>
    <name evidence="9" type="ORF">KOI35_22470</name>
</gene>
<dbReference type="Proteomes" id="UP001519654">
    <property type="component" value="Unassembled WGS sequence"/>
</dbReference>
<sequence>MRMRSLATAAAAAAVVVISGTAAPAQAALPEGSVFGVGAPGAIPGRYIVTLNQPLAGQASAMSVDGGSTYVADMSAQQARRLAADPDVRFVEQDRILTIQGTQKNPPWGLDRIDQRPVKASKSFTPTDDGSAVHAYVLDTGIRISHVDFGGRASYGYDAISGSTNANDCNGHGTHVAGTIGGTIFGVAKKVQLVAVRVLDCKGEGSLSQVISGVNWVTAHAVKPAVANMSMGGSFSASLNAAVQRSINSGVTYVVAAGNENVSAGRMSPAGLAAAITVGASDSADKRASFSNYGPALDLFAPGVNIRSDYYAGDYTTAVASGTSMASPHVAGAAALALDASPSMTPAQVRNYLVKNATASKIKDLKGSPNRLLFVPAPPAKPVIASSSLTVTAGTAYSGKLTLKTSRRGSWSVASGRLPSGLTLWPSGSITGTPVGPGSATVTVRFTDYVPNTVSRAITVTVRKTMPVITTSSLPDAQTGEYYEQSLAVAGGRTGTWSLDSGALPDGLSLSTDGQIQGWPTTAGSAGFAVAFTDGWGTRAVKNLWINVN</sequence>
<keyword evidence="4 5" id="KW-0720">Serine protease</keyword>
<dbReference type="InterPro" id="IPR050131">
    <property type="entry name" value="Peptidase_S8_subtilisin-like"/>
</dbReference>
<dbReference type="PANTHER" id="PTHR43806">
    <property type="entry name" value="PEPTIDASE S8"/>
    <property type="match status" value="1"/>
</dbReference>
<dbReference type="InterPro" id="IPR034193">
    <property type="entry name" value="PCSK9_ProteinaseK-like"/>
</dbReference>
<dbReference type="InterPro" id="IPR023827">
    <property type="entry name" value="Peptidase_S8_Asp-AS"/>
</dbReference>
<evidence type="ECO:0000256" key="3">
    <source>
        <dbReference type="ARBA" id="ARBA00022801"/>
    </source>
</evidence>
<dbReference type="InterPro" id="IPR015500">
    <property type="entry name" value="Peptidase_S8_subtilisin-rel"/>
</dbReference>
<feature type="signal peptide" evidence="7">
    <location>
        <begin position="1"/>
        <end position="27"/>
    </location>
</feature>